<organism evidence="3 4">
    <name type="scientific">Caulochytrium protostelioides</name>
    <dbReference type="NCBI Taxonomy" id="1555241"/>
    <lineage>
        <taxon>Eukaryota</taxon>
        <taxon>Fungi</taxon>
        <taxon>Fungi incertae sedis</taxon>
        <taxon>Chytridiomycota</taxon>
        <taxon>Chytridiomycota incertae sedis</taxon>
        <taxon>Chytridiomycetes</taxon>
        <taxon>Caulochytriales</taxon>
        <taxon>Caulochytriaceae</taxon>
        <taxon>Caulochytrium</taxon>
    </lineage>
</organism>
<dbReference type="Proteomes" id="UP000274922">
    <property type="component" value="Unassembled WGS sequence"/>
</dbReference>
<keyword evidence="4" id="KW-1185">Reference proteome</keyword>
<evidence type="ECO:0000313" key="3">
    <source>
        <dbReference type="EMBL" id="RKP03486.1"/>
    </source>
</evidence>
<name>A0A4P9XDA5_9FUNG</name>
<feature type="compositionally biased region" description="Basic and acidic residues" evidence="1">
    <location>
        <begin position="237"/>
        <end position="247"/>
    </location>
</feature>
<feature type="region of interest" description="Disordered" evidence="1">
    <location>
        <begin position="107"/>
        <end position="346"/>
    </location>
</feature>
<gene>
    <name evidence="3" type="ORF">CXG81DRAFT_23883</name>
</gene>
<feature type="compositionally biased region" description="Basic and acidic residues" evidence="1">
    <location>
        <begin position="208"/>
        <end position="221"/>
    </location>
</feature>
<feature type="region of interest" description="Disordered" evidence="1">
    <location>
        <begin position="636"/>
        <end position="703"/>
    </location>
</feature>
<feature type="transmembrane region" description="Helical" evidence="2">
    <location>
        <begin position="440"/>
        <end position="460"/>
    </location>
</feature>
<proteinExistence type="predicted"/>
<keyword evidence="2" id="KW-0472">Membrane</keyword>
<evidence type="ECO:0000313" key="4">
    <source>
        <dbReference type="Proteomes" id="UP000274922"/>
    </source>
</evidence>
<keyword evidence="2" id="KW-1133">Transmembrane helix</keyword>
<evidence type="ECO:0000256" key="2">
    <source>
        <dbReference type="SAM" id="Phobius"/>
    </source>
</evidence>
<feature type="compositionally biased region" description="Polar residues" evidence="1">
    <location>
        <begin position="131"/>
        <end position="143"/>
    </location>
</feature>
<keyword evidence="2" id="KW-0812">Transmembrane</keyword>
<feature type="transmembrane region" description="Helical" evidence="2">
    <location>
        <begin position="367"/>
        <end position="390"/>
    </location>
</feature>
<feature type="transmembrane region" description="Helical" evidence="2">
    <location>
        <begin position="59"/>
        <end position="78"/>
    </location>
</feature>
<evidence type="ECO:0000256" key="1">
    <source>
        <dbReference type="SAM" id="MobiDB-lite"/>
    </source>
</evidence>
<feature type="transmembrane region" description="Helical" evidence="2">
    <location>
        <begin position="514"/>
        <end position="531"/>
    </location>
</feature>
<dbReference type="EMBL" id="ML014122">
    <property type="protein sequence ID" value="RKP03486.1"/>
    <property type="molecule type" value="Genomic_DNA"/>
</dbReference>
<reference evidence="4" key="1">
    <citation type="journal article" date="2018" name="Nat. Microbiol.">
        <title>Leveraging single-cell genomics to expand the fungal tree of life.</title>
        <authorList>
            <person name="Ahrendt S.R."/>
            <person name="Quandt C.A."/>
            <person name="Ciobanu D."/>
            <person name="Clum A."/>
            <person name="Salamov A."/>
            <person name="Andreopoulos B."/>
            <person name="Cheng J.F."/>
            <person name="Woyke T."/>
            <person name="Pelin A."/>
            <person name="Henrissat B."/>
            <person name="Reynolds N.K."/>
            <person name="Benny G.L."/>
            <person name="Smith M.E."/>
            <person name="James T.Y."/>
            <person name="Grigoriev I.V."/>
        </authorList>
    </citation>
    <scope>NUCLEOTIDE SEQUENCE [LARGE SCALE GENOMIC DNA]</scope>
    <source>
        <strain evidence="4">ATCC 52028</strain>
    </source>
</reference>
<dbReference type="AlphaFoldDB" id="A0A4P9XDA5"/>
<feature type="compositionally biased region" description="Acidic residues" evidence="1">
    <location>
        <begin position="222"/>
        <end position="236"/>
    </location>
</feature>
<feature type="transmembrane region" description="Helical" evidence="2">
    <location>
        <begin position="402"/>
        <end position="419"/>
    </location>
</feature>
<feature type="compositionally biased region" description="Low complexity" evidence="1">
    <location>
        <begin position="156"/>
        <end position="172"/>
    </location>
</feature>
<feature type="compositionally biased region" description="Basic residues" evidence="1">
    <location>
        <begin position="290"/>
        <end position="300"/>
    </location>
</feature>
<feature type="transmembrane region" description="Helical" evidence="2">
    <location>
        <begin position="486"/>
        <end position="507"/>
    </location>
</feature>
<feature type="compositionally biased region" description="Basic and acidic residues" evidence="1">
    <location>
        <begin position="116"/>
        <end position="128"/>
    </location>
</feature>
<sequence length="703" mass="74160">MVWRDGAAVAAALCAAAVAAVVYGPTSASALAEHGSRGRADPPIDDGSGVAPRGMTSGAYLQSIYAVLQIGCACFILVSYRQKLRQHPADGSGVDGGAEPLGVAVAGGPDDGVNAPRDRQTAAAEHDATALTITEATAVSSPDGTRDVPFLPSPSTAVHQATAEARAAATAADHPLSSPVTPGAVSGQSRHGLSDPSGDGPDDPVDDAGDHVYHGHDHDHDREDEDEDEDEDDDLDGFDHDAGLSRSDDEEAHFIVTSMHIPRPALRHPPSPRRTDTAGHPARLDGAARRGGRSPSHPRPHGLALGLRGLGAGPSSASLSRMRHPSSAGSATDARRASPSPDAMAPLLVRRSRRVRQSLATRTSADWLLVALTLQNASQAALFAAGRWLAPRVLAVASQLDVVLVGILRPFLFVYGYELTRRINGGPRRTLLRREQMGRVVFGLLTAGMVLYTTLDTLVIRRLPWHLVLRDQGGIIYYDWPPDGGATWIVVTLLTHAFLATVGGCLWMRLNYPWLCLLQSVALLGYVGNLFASPEGGRAADSAWLLISSLSLVMADGAVSRNEASYRLDPLATQLMADDSFLGAFAPAYGSIHVLGDDLDRVSIHIPTPRSWRYPNLPSLSGTTAAFHGVADGASMPDGLPFHTKKRRADRAGEHPSPPLRSAPTPLVASSPSSGLPCADGHPHPHRSATLGSPPKSSSPLRR</sequence>
<feature type="compositionally biased region" description="Basic and acidic residues" evidence="1">
    <location>
        <begin position="273"/>
        <end position="288"/>
    </location>
</feature>
<protein>
    <submittedName>
        <fullName evidence="3">Uncharacterized protein</fullName>
    </submittedName>
</protein>
<accession>A0A4P9XDA5</accession>
<feature type="compositionally biased region" description="Low complexity" evidence="1">
    <location>
        <begin position="301"/>
        <end position="320"/>
    </location>
</feature>